<feature type="domain" description="HAMP" evidence="2">
    <location>
        <begin position="212"/>
        <end position="264"/>
    </location>
</feature>
<reference evidence="4 5" key="2">
    <citation type="submission" date="2018-03" db="EMBL/GenBank/DDBJ databases">
        <title>The ancient ancestry and fast evolution of plastids.</title>
        <authorList>
            <person name="Moore K.R."/>
            <person name="Magnabosco C."/>
            <person name="Momper L."/>
            <person name="Gold D.A."/>
            <person name="Bosak T."/>
            <person name="Fournier G.P."/>
        </authorList>
    </citation>
    <scope>NUCLEOTIDE SEQUENCE [LARGE SCALE GENOMIC DNA]</scope>
    <source>
        <strain evidence="4 5">CCAP 1448/3</strain>
    </source>
</reference>
<dbReference type="InterPro" id="IPR003660">
    <property type="entry name" value="HAMP_dom"/>
</dbReference>
<keyword evidence="5" id="KW-1185">Reference proteome</keyword>
<feature type="transmembrane region" description="Helical" evidence="1">
    <location>
        <begin position="190"/>
        <end position="211"/>
    </location>
</feature>
<protein>
    <submittedName>
        <fullName evidence="4">GGDEF domain-containing protein</fullName>
    </submittedName>
</protein>
<keyword evidence="1" id="KW-1133">Transmembrane helix</keyword>
<reference evidence="4 5" key="1">
    <citation type="submission" date="2018-02" db="EMBL/GenBank/DDBJ databases">
        <authorList>
            <person name="Cohen D.B."/>
            <person name="Kent A.D."/>
        </authorList>
    </citation>
    <scope>NUCLEOTIDE SEQUENCE [LARGE SCALE GENOMIC DNA]</scope>
    <source>
        <strain evidence="4 5">CCAP 1448/3</strain>
    </source>
</reference>
<evidence type="ECO:0000256" key="1">
    <source>
        <dbReference type="SAM" id="Phobius"/>
    </source>
</evidence>
<dbReference type="InterPro" id="IPR043128">
    <property type="entry name" value="Rev_trsase/Diguanyl_cyclase"/>
</dbReference>
<dbReference type="EMBL" id="PVWJ01000045">
    <property type="protein sequence ID" value="PSB02918.1"/>
    <property type="molecule type" value="Genomic_DNA"/>
</dbReference>
<dbReference type="Pfam" id="PF00672">
    <property type="entry name" value="HAMP"/>
    <property type="match status" value="1"/>
</dbReference>
<dbReference type="PANTHER" id="PTHR45138:SF9">
    <property type="entry name" value="DIGUANYLATE CYCLASE DGCM-RELATED"/>
    <property type="match status" value="1"/>
</dbReference>
<dbReference type="PROSITE" id="PS50885">
    <property type="entry name" value="HAMP"/>
    <property type="match status" value="1"/>
</dbReference>
<dbReference type="GO" id="GO:0043709">
    <property type="term" value="P:cell adhesion involved in single-species biofilm formation"/>
    <property type="evidence" value="ECO:0007669"/>
    <property type="project" value="TreeGrafter"/>
</dbReference>
<dbReference type="AlphaFoldDB" id="A0A2T1C421"/>
<feature type="domain" description="GGDEF" evidence="3">
    <location>
        <begin position="300"/>
        <end position="434"/>
    </location>
</feature>
<dbReference type="NCBIfam" id="TIGR00254">
    <property type="entry name" value="GGDEF"/>
    <property type="match status" value="1"/>
</dbReference>
<dbReference type="SMART" id="SM00267">
    <property type="entry name" value="GGDEF"/>
    <property type="match status" value="1"/>
</dbReference>
<dbReference type="CDD" id="cd01949">
    <property type="entry name" value="GGDEF"/>
    <property type="match status" value="1"/>
</dbReference>
<dbReference type="InterPro" id="IPR050469">
    <property type="entry name" value="Diguanylate_Cyclase"/>
</dbReference>
<keyword evidence="1" id="KW-0472">Membrane</keyword>
<dbReference type="OrthoDB" id="453368at2"/>
<gene>
    <name evidence="4" type="ORF">C7B64_10740</name>
</gene>
<dbReference type="GO" id="GO:0007165">
    <property type="term" value="P:signal transduction"/>
    <property type="evidence" value="ECO:0007669"/>
    <property type="project" value="InterPro"/>
</dbReference>
<dbReference type="Gene3D" id="6.10.340.10">
    <property type="match status" value="1"/>
</dbReference>
<keyword evidence="1" id="KW-0812">Transmembrane</keyword>
<dbReference type="PROSITE" id="PS50887">
    <property type="entry name" value="GGDEF"/>
    <property type="match status" value="1"/>
</dbReference>
<dbReference type="Gene3D" id="3.30.70.270">
    <property type="match status" value="1"/>
</dbReference>
<dbReference type="InterPro" id="IPR000160">
    <property type="entry name" value="GGDEF_dom"/>
</dbReference>
<dbReference type="RefSeq" id="WP_106288648.1">
    <property type="nucleotide sequence ID" value="NZ_CAWNTC010000031.1"/>
</dbReference>
<name>A0A2T1C421_9CYAN</name>
<evidence type="ECO:0000259" key="2">
    <source>
        <dbReference type="PROSITE" id="PS50885"/>
    </source>
</evidence>
<evidence type="ECO:0000259" key="3">
    <source>
        <dbReference type="PROSITE" id="PS50887"/>
    </source>
</evidence>
<dbReference type="CDD" id="cd06225">
    <property type="entry name" value="HAMP"/>
    <property type="match status" value="1"/>
</dbReference>
<comment type="caution">
    <text evidence="4">The sequence shown here is derived from an EMBL/GenBank/DDBJ whole genome shotgun (WGS) entry which is preliminary data.</text>
</comment>
<dbReference type="InterPro" id="IPR029787">
    <property type="entry name" value="Nucleotide_cyclase"/>
</dbReference>
<dbReference type="PANTHER" id="PTHR45138">
    <property type="entry name" value="REGULATORY COMPONENTS OF SENSORY TRANSDUCTION SYSTEM"/>
    <property type="match status" value="1"/>
</dbReference>
<dbReference type="GO" id="GO:0005886">
    <property type="term" value="C:plasma membrane"/>
    <property type="evidence" value="ECO:0007669"/>
    <property type="project" value="TreeGrafter"/>
</dbReference>
<sequence>MKIWRWGSISLRQRFTMGIAARLLPLIVLSVGAVFLVEHTINLFEKVEEKALKEVFDLKDLELLMLDASQPVEYYLDDGDRQQRDRFLRLSRDIDHNFNQILKNSSIEPETRKLTQRSQESWQELRQITLEIFSYPYPIPNQTLIVQKKRLDTKSREAIKNISRLYTQIYHIQQYQNLERAKQLQEKVRAIVIALLGLELILAGISGLVFVRSILVPLQSLEKGVQHLSEGDLDYQVNVMTSDELGQLATTFNLMAQKLQQSQAALQDLAIKDGLTGLYNRREFNKQIKEEIERSQRYHHDCSLLMMDIDYFKKLNDTFGHQGGDEALRAVANLLKEEVRPVDRVARYGGEEFVVILPQTPGDRGAIVAERLRTAIRTHLIPVSPTQSINITVSVGLATFPNNADSEEALISAADQALYIAKRSGRDRVVSFSSMSLLD</sequence>
<dbReference type="SMART" id="SM00304">
    <property type="entry name" value="HAMP"/>
    <property type="match status" value="1"/>
</dbReference>
<dbReference type="GO" id="GO:1902201">
    <property type="term" value="P:negative regulation of bacterial-type flagellum-dependent cell motility"/>
    <property type="evidence" value="ECO:0007669"/>
    <property type="project" value="TreeGrafter"/>
</dbReference>
<organism evidence="4 5">
    <name type="scientific">Merismopedia glauca CCAP 1448/3</name>
    <dbReference type="NCBI Taxonomy" id="1296344"/>
    <lineage>
        <taxon>Bacteria</taxon>
        <taxon>Bacillati</taxon>
        <taxon>Cyanobacteriota</taxon>
        <taxon>Cyanophyceae</taxon>
        <taxon>Synechococcales</taxon>
        <taxon>Merismopediaceae</taxon>
        <taxon>Merismopedia</taxon>
    </lineage>
</organism>
<dbReference type="GO" id="GO:0052621">
    <property type="term" value="F:diguanylate cyclase activity"/>
    <property type="evidence" value="ECO:0007669"/>
    <property type="project" value="TreeGrafter"/>
</dbReference>
<evidence type="ECO:0000313" key="5">
    <source>
        <dbReference type="Proteomes" id="UP000238762"/>
    </source>
</evidence>
<dbReference type="SUPFAM" id="SSF55073">
    <property type="entry name" value="Nucleotide cyclase"/>
    <property type="match status" value="1"/>
</dbReference>
<dbReference type="Pfam" id="PF00990">
    <property type="entry name" value="GGDEF"/>
    <property type="match status" value="1"/>
</dbReference>
<dbReference type="FunFam" id="3.30.70.270:FF:000001">
    <property type="entry name" value="Diguanylate cyclase domain protein"/>
    <property type="match status" value="1"/>
</dbReference>
<evidence type="ECO:0000313" key="4">
    <source>
        <dbReference type="EMBL" id="PSB02918.1"/>
    </source>
</evidence>
<feature type="transmembrane region" description="Helical" evidence="1">
    <location>
        <begin position="15"/>
        <end position="37"/>
    </location>
</feature>
<proteinExistence type="predicted"/>
<accession>A0A2T1C421</accession>
<dbReference type="Proteomes" id="UP000238762">
    <property type="component" value="Unassembled WGS sequence"/>
</dbReference>
<dbReference type="SUPFAM" id="SSF158472">
    <property type="entry name" value="HAMP domain-like"/>
    <property type="match status" value="1"/>
</dbReference>